<dbReference type="Gene3D" id="1.50.10.10">
    <property type="match status" value="2"/>
</dbReference>
<evidence type="ECO:0000256" key="1">
    <source>
        <dbReference type="PIRSR" id="PIRSR607822-1"/>
    </source>
</evidence>
<dbReference type="SMART" id="SM01260">
    <property type="entry name" value="LANC_like"/>
    <property type="match status" value="1"/>
</dbReference>
<dbReference type="Pfam" id="PF05147">
    <property type="entry name" value="LANC_like"/>
    <property type="match status" value="2"/>
</dbReference>
<dbReference type="GO" id="GO:0005975">
    <property type="term" value="P:carbohydrate metabolic process"/>
    <property type="evidence" value="ECO:0007669"/>
    <property type="project" value="InterPro"/>
</dbReference>
<reference evidence="2 3" key="1">
    <citation type="journal article" date="2018" name="Plant J.">
        <title>Genome sequences of Chlorella sorokiniana UTEX 1602 and Micractinium conductrix SAG 241.80: implications to maltose excretion by a green alga.</title>
        <authorList>
            <person name="Arriola M.B."/>
            <person name="Velmurugan N."/>
            <person name="Zhang Y."/>
            <person name="Plunkett M.H."/>
            <person name="Hondzo H."/>
            <person name="Barney B.M."/>
        </authorList>
    </citation>
    <scope>NUCLEOTIDE SEQUENCE [LARGE SCALE GENOMIC DNA]</scope>
    <source>
        <strain evidence="3">UTEX 1602</strain>
    </source>
</reference>
<feature type="binding site" evidence="1">
    <location>
        <position position="336"/>
    </location>
    <ligand>
        <name>Zn(2+)</name>
        <dbReference type="ChEBI" id="CHEBI:29105"/>
    </ligand>
</feature>
<organism evidence="2 3">
    <name type="scientific">Chlorella sorokiniana</name>
    <name type="common">Freshwater green alga</name>
    <dbReference type="NCBI Taxonomy" id="3076"/>
    <lineage>
        <taxon>Eukaryota</taxon>
        <taxon>Viridiplantae</taxon>
        <taxon>Chlorophyta</taxon>
        <taxon>core chlorophytes</taxon>
        <taxon>Trebouxiophyceae</taxon>
        <taxon>Chlorellales</taxon>
        <taxon>Chlorellaceae</taxon>
        <taxon>Chlorella clade</taxon>
        <taxon>Chlorella</taxon>
    </lineage>
</organism>
<dbReference type="InterPro" id="IPR007822">
    <property type="entry name" value="LANC-like"/>
</dbReference>
<dbReference type="CDD" id="cd04794">
    <property type="entry name" value="euk_LANCL"/>
    <property type="match status" value="1"/>
</dbReference>
<dbReference type="Proteomes" id="UP000239899">
    <property type="component" value="Unassembled WGS sequence"/>
</dbReference>
<keyword evidence="3" id="KW-1185">Reference proteome</keyword>
<comment type="caution">
    <text evidence="2">The sequence shown here is derived from an EMBL/GenBank/DDBJ whole genome shotgun (WGS) entry which is preliminary data.</text>
</comment>
<dbReference type="GO" id="GO:0005886">
    <property type="term" value="C:plasma membrane"/>
    <property type="evidence" value="ECO:0007669"/>
    <property type="project" value="TreeGrafter"/>
</dbReference>
<accession>A0A2P6TKT1</accession>
<dbReference type="GO" id="GO:0031179">
    <property type="term" value="P:peptide modification"/>
    <property type="evidence" value="ECO:0007669"/>
    <property type="project" value="InterPro"/>
</dbReference>
<dbReference type="PANTHER" id="PTHR12736">
    <property type="entry name" value="LANC-LIKE PROTEIN"/>
    <property type="match status" value="1"/>
</dbReference>
<evidence type="ECO:0000313" key="3">
    <source>
        <dbReference type="Proteomes" id="UP000239899"/>
    </source>
</evidence>
<sequence length="467" mass="50091">MARFFVNALPDFSGALTPLSAERGLQSVRHWLAPYLSGPQHHVKPSVYTGAAGCAYTLWHAHRHAAALESVASEADLLGSAERYARAALQGIAAQPPERYGWALLAGHAGVYCAGALVLSASAAFARRQGREAAAAQLQGEAAEAVRHFCALQRLACSDVCEEDEVLYGRSGYLLGCLLLNRHLGAGSVPAPTMQAVVNAIIESGRSLAGRLREPATFPTPLFYMWPPGPDGSPYLGAAHGLMGREAGRGSGSPLFYYWHDKPYLGAAHGMIGILFALLHVPDQVAAIPGAQADVEGALRYVLTLECDAEGHRGQGGHYPTQMGPWRDREPLVHWCHGATGAVLLFCKAHEQLGDPVYLAAAQRSGEAVWQRGLLKKGPGACHGVSGSAYALLRLYRSCPPGPARDKWLHRARQFALFMDTPEFKQGARTPDHPHSLYEGSAAAVCLWADLLGDPQRAGFPMFEIDI</sequence>
<dbReference type="GO" id="GO:0046872">
    <property type="term" value="F:metal ion binding"/>
    <property type="evidence" value="ECO:0007669"/>
    <property type="project" value="UniProtKB-KW"/>
</dbReference>
<proteinExistence type="predicted"/>
<feature type="binding site" evidence="1">
    <location>
        <position position="383"/>
    </location>
    <ligand>
        <name>Zn(2+)</name>
        <dbReference type="ChEBI" id="CHEBI:29105"/>
    </ligand>
</feature>
<dbReference type="SUPFAM" id="SSF158745">
    <property type="entry name" value="LanC-like"/>
    <property type="match status" value="2"/>
</dbReference>
<dbReference type="PRINTS" id="PR01950">
    <property type="entry name" value="LANCSUPER"/>
</dbReference>
<evidence type="ECO:0000313" key="2">
    <source>
        <dbReference type="EMBL" id="PRW44885.1"/>
    </source>
</evidence>
<feature type="binding site" evidence="1">
    <location>
        <position position="382"/>
    </location>
    <ligand>
        <name>Zn(2+)</name>
        <dbReference type="ChEBI" id="CHEBI:29105"/>
    </ligand>
</feature>
<dbReference type="EMBL" id="LHPG02000012">
    <property type="protein sequence ID" value="PRW44885.1"/>
    <property type="molecule type" value="Genomic_DNA"/>
</dbReference>
<gene>
    <name evidence="2" type="ORF">C2E21_6129</name>
</gene>
<dbReference type="AlphaFoldDB" id="A0A2P6TKT1"/>
<dbReference type="PANTHER" id="PTHR12736:SF7">
    <property type="entry name" value="LANC-LIKE PROTEIN 3"/>
    <property type="match status" value="1"/>
</dbReference>
<dbReference type="InterPro" id="IPR012341">
    <property type="entry name" value="6hp_glycosidase-like_sf"/>
</dbReference>
<name>A0A2P6TKT1_CHLSO</name>
<keyword evidence="1" id="KW-0479">Metal-binding</keyword>
<keyword evidence="1" id="KW-0862">Zinc</keyword>
<protein>
    <submittedName>
        <fullName evidence="2">LanC 3 isoform X3 isoform B</fullName>
    </submittedName>
</protein>
<dbReference type="OrthoDB" id="10257263at2759"/>